<reference evidence="1" key="1">
    <citation type="submission" date="2014-09" db="EMBL/GenBank/DDBJ databases">
        <authorList>
            <person name="Magalhaes I.L.F."/>
            <person name="Oliveira U."/>
            <person name="Santos F.R."/>
            <person name="Vidigal T.H.D.A."/>
            <person name="Brescovit A.D."/>
            <person name="Santos A.J."/>
        </authorList>
    </citation>
    <scope>NUCLEOTIDE SEQUENCE</scope>
    <source>
        <tissue evidence="1">Shoot tissue taken approximately 20 cm above the soil surface</tissue>
    </source>
</reference>
<reference evidence="1" key="2">
    <citation type="journal article" date="2015" name="Data Brief">
        <title>Shoot transcriptome of the giant reed, Arundo donax.</title>
        <authorList>
            <person name="Barrero R.A."/>
            <person name="Guerrero F.D."/>
            <person name="Moolhuijzen P."/>
            <person name="Goolsby J.A."/>
            <person name="Tidwell J."/>
            <person name="Bellgard S.E."/>
            <person name="Bellgard M.I."/>
        </authorList>
    </citation>
    <scope>NUCLEOTIDE SEQUENCE</scope>
    <source>
        <tissue evidence="1">Shoot tissue taken approximately 20 cm above the soil surface</tissue>
    </source>
</reference>
<accession>A0A0A9SM59</accession>
<organism evidence="1">
    <name type="scientific">Arundo donax</name>
    <name type="common">Giant reed</name>
    <name type="synonym">Donax arundinaceus</name>
    <dbReference type="NCBI Taxonomy" id="35708"/>
    <lineage>
        <taxon>Eukaryota</taxon>
        <taxon>Viridiplantae</taxon>
        <taxon>Streptophyta</taxon>
        <taxon>Embryophyta</taxon>
        <taxon>Tracheophyta</taxon>
        <taxon>Spermatophyta</taxon>
        <taxon>Magnoliopsida</taxon>
        <taxon>Liliopsida</taxon>
        <taxon>Poales</taxon>
        <taxon>Poaceae</taxon>
        <taxon>PACMAD clade</taxon>
        <taxon>Arundinoideae</taxon>
        <taxon>Arundineae</taxon>
        <taxon>Arundo</taxon>
    </lineage>
</organism>
<proteinExistence type="predicted"/>
<name>A0A0A9SM59_ARUDO</name>
<protein>
    <submittedName>
        <fullName evidence="1">Uncharacterized protein</fullName>
    </submittedName>
</protein>
<dbReference type="AlphaFoldDB" id="A0A0A9SM59"/>
<sequence length="33" mass="3717">MRISNHFTSTDLTASCSRVTIYLVSCLFITAKH</sequence>
<evidence type="ECO:0000313" key="1">
    <source>
        <dbReference type="EMBL" id="JAD42163.1"/>
    </source>
</evidence>
<dbReference type="EMBL" id="GBRH01255732">
    <property type="protein sequence ID" value="JAD42163.1"/>
    <property type="molecule type" value="Transcribed_RNA"/>
</dbReference>